<protein>
    <submittedName>
        <fullName evidence="2">Phage tail protein</fullName>
    </submittedName>
</protein>
<dbReference type="InterPro" id="IPR037053">
    <property type="entry name" value="Phage_tail_collar_dom_sf"/>
</dbReference>
<evidence type="ECO:0000313" key="3">
    <source>
        <dbReference type="Proteomes" id="UP001595713"/>
    </source>
</evidence>
<dbReference type="Pfam" id="PF07484">
    <property type="entry name" value="Collar"/>
    <property type="match status" value="1"/>
</dbReference>
<dbReference type="EMBL" id="JBHRXP010000007">
    <property type="protein sequence ID" value="MFC3580833.1"/>
    <property type="molecule type" value="Genomic_DNA"/>
</dbReference>
<sequence>MNPYIGEIKLFALDFAPKGWALCAGQLLAIRTNQALFALLGTQYGGDGQNTFALPDLRGRVLVGPRSPSSGGSQQGAMLGTETVTVTQAQMPSHQHNFAGTSAAATLKPPVGRMHAADSSAERDFYAPAADGNLVTLSSQSLASTGSNLPHSNMQPYLVLNYCIALQGIFPSRN</sequence>
<dbReference type="InterPro" id="IPR011083">
    <property type="entry name" value="Phage_tail_collar_dom"/>
</dbReference>
<accession>A0ABV7SV34</accession>
<comment type="caution">
    <text evidence="2">The sequence shown here is derived from an EMBL/GenBank/DDBJ whole genome shotgun (WGS) entry which is preliminary data.</text>
</comment>
<gene>
    <name evidence="2" type="ORF">ACFONA_11725</name>
</gene>
<evidence type="ECO:0000313" key="2">
    <source>
        <dbReference type="EMBL" id="MFC3580833.1"/>
    </source>
</evidence>
<dbReference type="SUPFAM" id="SSF88874">
    <property type="entry name" value="Receptor-binding domain of short tail fibre protein gp12"/>
    <property type="match status" value="1"/>
</dbReference>
<name>A0ABV7SV34_9SPHN</name>
<reference evidence="3" key="1">
    <citation type="journal article" date="2019" name="Int. J. Syst. Evol. Microbiol.">
        <title>The Global Catalogue of Microorganisms (GCM) 10K type strain sequencing project: providing services to taxonomists for standard genome sequencing and annotation.</title>
        <authorList>
            <consortium name="The Broad Institute Genomics Platform"/>
            <consortium name="The Broad Institute Genome Sequencing Center for Infectious Disease"/>
            <person name="Wu L."/>
            <person name="Ma J."/>
        </authorList>
    </citation>
    <scope>NUCLEOTIDE SEQUENCE [LARGE SCALE GENOMIC DNA]</scope>
    <source>
        <strain evidence="3">KCTC 42739</strain>
    </source>
</reference>
<feature type="domain" description="Phage tail collar" evidence="1">
    <location>
        <begin position="6"/>
        <end position="61"/>
    </location>
</feature>
<keyword evidence="3" id="KW-1185">Reference proteome</keyword>
<dbReference type="Proteomes" id="UP001595713">
    <property type="component" value="Unassembled WGS sequence"/>
</dbReference>
<dbReference type="Gene3D" id="3.90.1340.10">
    <property type="entry name" value="Phage tail collar domain"/>
    <property type="match status" value="1"/>
</dbReference>
<organism evidence="2 3">
    <name type="scientific">Sphingomonas hylomeconis</name>
    <dbReference type="NCBI Taxonomy" id="1395958"/>
    <lineage>
        <taxon>Bacteria</taxon>
        <taxon>Pseudomonadati</taxon>
        <taxon>Pseudomonadota</taxon>
        <taxon>Alphaproteobacteria</taxon>
        <taxon>Sphingomonadales</taxon>
        <taxon>Sphingomonadaceae</taxon>
        <taxon>Sphingomonas</taxon>
    </lineage>
</organism>
<evidence type="ECO:0000259" key="1">
    <source>
        <dbReference type="Pfam" id="PF07484"/>
    </source>
</evidence>
<dbReference type="RefSeq" id="WP_261294199.1">
    <property type="nucleotide sequence ID" value="NZ_JANQBK010000005.1"/>
</dbReference>
<proteinExistence type="predicted"/>